<gene>
    <name evidence="2" type="ORF">P3W24_06675</name>
</gene>
<feature type="transmembrane region" description="Helical" evidence="1">
    <location>
        <begin position="75"/>
        <end position="94"/>
    </location>
</feature>
<feature type="transmembrane region" description="Helical" evidence="1">
    <location>
        <begin position="36"/>
        <end position="54"/>
    </location>
</feature>
<keyword evidence="3" id="KW-1185">Reference proteome</keyword>
<proteinExistence type="predicted"/>
<keyword evidence="1" id="KW-0812">Transmembrane</keyword>
<evidence type="ECO:0000313" key="2">
    <source>
        <dbReference type="EMBL" id="MDF4024640.1"/>
    </source>
</evidence>
<keyword evidence="1" id="KW-0472">Membrane</keyword>
<accession>A0ABT6B998</accession>
<evidence type="ECO:0000256" key="1">
    <source>
        <dbReference type="SAM" id="Phobius"/>
    </source>
</evidence>
<comment type="caution">
    <text evidence="2">The sequence shown here is derived from an EMBL/GenBank/DDBJ whole genome shotgun (WGS) entry which is preliminary data.</text>
</comment>
<protein>
    <submittedName>
        <fullName evidence="2">Uncharacterized protein</fullName>
    </submittedName>
</protein>
<evidence type="ECO:0000313" key="3">
    <source>
        <dbReference type="Proteomes" id="UP001528850"/>
    </source>
</evidence>
<organism evidence="2 3">
    <name type="scientific">Luteibacter sahnii</name>
    <dbReference type="NCBI Taxonomy" id="3021977"/>
    <lineage>
        <taxon>Bacteria</taxon>
        <taxon>Pseudomonadati</taxon>
        <taxon>Pseudomonadota</taxon>
        <taxon>Gammaproteobacteria</taxon>
        <taxon>Lysobacterales</taxon>
        <taxon>Rhodanobacteraceae</taxon>
        <taxon>Luteibacter</taxon>
    </lineage>
</organism>
<reference evidence="2 3" key="1">
    <citation type="journal article" date="2024" name="Curr. Microbiol.">
        <title>Luteibacter sahnii sp. nov., A Novel Yellow-Colored Xanthomonadin Pigment Producing Probiotic Bacterium from Healthy Rice Seed Microbiome.</title>
        <authorList>
            <person name="Jaiswal G."/>
            <person name="Rana R."/>
            <person name="Nayak P.K."/>
            <person name="Chouhan R."/>
            <person name="Gandhi S.G."/>
            <person name="Patel H.K."/>
            <person name="Patil P.B."/>
        </authorList>
    </citation>
    <scope>NUCLEOTIDE SEQUENCE [LARGE SCALE GENOMIC DNA]</scope>
    <source>
        <strain evidence="2 3">PPL201</strain>
    </source>
</reference>
<name>A0ABT6B998_9GAMM</name>
<dbReference type="Proteomes" id="UP001528850">
    <property type="component" value="Unassembled WGS sequence"/>
</dbReference>
<keyword evidence="1" id="KW-1133">Transmembrane helix</keyword>
<dbReference type="EMBL" id="JARJJS010000001">
    <property type="protein sequence ID" value="MDF4024640.1"/>
    <property type="molecule type" value="Genomic_DNA"/>
</dbReference>
<sequence length="324" mass="35519">MFFAILFSVGGAFLLYLAHQADTRISSEPLSFGISTYLRGAGIVGLIVGGLFFLTVDWNTALSAVTPSSSVLQTFGWLCSACIAVWGTSAWLSGAHSRSQLKQDIFSRSMLTLSVDRAAGIVHISREGNIIPEKLGLGRLVVDVPVLDKHDERQWVQVAFLEWPTAPTGTRTDPDVARRRLRTVCKVDMPIATAKRLTDWLRYHPEVSPDEGKLRKEWTDECQALLRYCQQQRTGGGTPAVEAYRFTEGPAIAYLAIEQAGHVLSATGTRPALATPFGVLMSNGMKLAVDTDGGRIAFELKAPQVRELHRLQAKGLVIVENRNL</sequence>